<dbReference type="PANTHER" id="PTHR19308:SF14">
    <property type="entry name" value="START DOMAIN-CONTAINING PROTEIN"/>
    <property type="match status" value="1"/>
</dbReference>
<dbReference type="PANTHER" id="PTHR19308">
    <property type="entry name" value="PHOSPHATIDYLCHOLINE TRANSFER PROTEIN"/>
    <property type="match status" value="1"/>
</dbReference>
<reference evidence="5" key="1">
    <citation type="journal article" date="2023" name="Commun. Biol.">
        <title>Genome analysis of Parmales, the sister group of diatoms, reveals the evolutionary specialization of diatoms from phago-mixotrophs to photoautotrophs.</title>
        <authorList>
            <person name="Ban H."/>
            <person name="Sato S."/>
            <person name="Yoshikawa S."/>
            <person name="Yamada K."/>
            <person name="Nakamura Y."/>
            <person name="Ichinomiya M."/>
            <person name="Sato N."/>
            <person name="Blanc-Mathieu R."/>
            <person name="Endo H."/>
            <person name="Kuwata A."/>
            <person name="Ogata H."/>
        </authorList>
    </citation>
    <scope>NUCLEOTIDE SEQUENCE [LARGE SCALE GENOMIC DNA]</scope>
    <source>
        <strain evidence="5">NIES 3700</strain>
    </source>
</reference>
<comment type="caution">
    <text evidence="4">The sequence shown here is derived from an EMBL/GenBank/DDBJ whole genome shotgun (WGS) entry which is preliminary data.</text>
</comment>
<dbReference type="SUPFAM" id="SSF55961">
    <property type="entry name" value="Bet v1-like"/>
    <property type="match status" value="2"/>
</dbReference>
<dbReference type="InterPro" id="IPR051213">
    <property type="entry name" value="START_lipid_transfer"/>
</dbReference>
<feature type="transmembrane region" description="Helical" evidence="3">
    <location>
        <begin position="1588"/>
        <end position="1610"/>
    </location>
</feature>
<feature type="transmembrane region" description="Helical" evidence="3">
    <location>
        <begin position="1432"/>
        <end position="1454"/>
    </location>
</feature>
<dbReference type="EMBL" id="BRXW01000430">
    <property type="protein sequence ID" value="GMH53931.1"/>
    <property type="molecule type" value="Genomic_DNA"/>
</dbReference>
<feature type="transmembrane region" description="Helical" evidence="3">
    <location>
        <begin position="1714"/>
        <end position="1737"/>
    </location>
</feature>
<gene>
    <name evidence="4" type="ORF">TrLO_g14783</name>
</gene>
<evidence type="ECO:0000313" key="5">
    <source>
        <dbReference type="Proteomes" id="UP001165122"/>
    </source>
</evidence>
<dbReference type="Proteomes" id="UP001165122">
    <property type="component" value="Unassembled WGS sequence"/>
</dbReference>
<sequence length="1889" mass="213748">MRSDEIALELERAKRTIAELQENLRKNPNDPASVYSPLDIDDPEVTRTFGDDFLFKNMVTNNCSFSAKIHEELDVLLDALLGNQTSTTKNGLYQEIISESNDNDAVVTYWGFMLDQLTACGMILRLEKQNGCNNNNNNNKNNEVWIEVSSVDDSELEKTTLPSPYPAATKSFQLLLKNGMIILQPLPLGQTSLTFTAQASLGKIDEKVVPQMSRSATFSSVRKSRRSNDSFSIGRKSSRGAKSFIFSATGLGFSSGPNLAEIGYGVIKAEEIFSKLAGFFFDRFKKEAVIDARMKEDFMSSILKAPPTTPAEQVLIKTSMDLVDDLKKNTKRVAGTVKEPVEKFFYNSGEGAGWTTSFTRIDMNAQAFFTELWLLDTYEKKARLKDVSIFDVRKNIDGTRAMQYSRSINLPGGFQDRFFQAWITWDIISDGSGRRTFVIAFAPLEEYEGTQYDVPGAENMMQATSRGVYVVRELTENTCEWTRAQQVDLNIVALPAYMLDFLAKQQLAPGNEIQQKFRRNGREVDRETRDALAAVMREQRGRPLMDDQVPAFERCMSLQDGGGEGWKVLKPPPHCTDTKMWLKYIPPQKGERSIGTGRAVGVVDSSAEDVGAWVMDYCSNDRMRISIEEGNPARLELRNKARINENSVASLKAMPFFLDKREAIVRQVWKSEEGKIFIAIESVDGDVDYGVSFRKTRLSIKGLWVVENLDDLNGVSQCRATLMLYIDAGGNVPTWVANKMISTILDAVQEAINEFRQDETIDAAETREFHTKLMAWKDERFSAEEDAFLQRLSQKFEESLKEGAQQDHRRSSFLRNLLQPLGPKRKHLGWKQLRSLDVFVKMEIIYEENSTAGIGRGTTIVDAPILDCAAWEFCRMTRERLKADRKGGGLEREVVKLNDHSHIYYFSRDFGVLGFAPREWLTKCVWKMLDENTMIVGFEDIEDDNFPIGAGKNYVRGSSAAFWKYERLPEIEGIPQTSIMYCAQVDLKGLIPKAVADARASKFLQAVSRMRKKFDRSLGIDAGRRAALVQIISRENFLNEDLGESAQEQFEKLFEERKGCERPSWRFGMADSLVFAERFGGHAWGRTFITIRAGVEEVAAFIWDYGSRTNMEISKDIERTFEEGEDSGFMKSVTRRHELSSKHGVHHRDRTFASDMTLKRVDCRTIFVHFSPMMGDRNVRRSAVKARGSIAKRNTGSVGGRENVTIRLRKMDEGRTIVEYACTLDVGSHVSRRASKAFVEQRLLEIVDMSIYFQRLVPLKDYRKDDGQALGHDLLWNTESSGERVERLMEVLERSTAMRELLVDHPFLKAMMIPAVRGYLNLSRSVATKLICISEAEATQIGKNLTPALKSKKVIRAGVDQWRIQNRAVKELMAKYAWFEPMISVLGTGIVKAAAWGLMWRVCVGAVLSLSDLISDILILKEYWEGGDETLVFRNLTLASLATSMVLQLLIVFVQNRKMRVSILLKETAIVLIGMKSPWDAYRVASGAEKDRHAEVDPMMEMTMSKCIELFAESLPGIMVQLSSILQFLSTGKHVSYVAVTSLALSTFTTGFVSATISYDMDTDPISRLSAPKFYGYVPDSKRKRATLFFTMMNLAGIQALFKSLLLISLGSINLSYAWAYLLADIALVLVIKLLRGDIIYWIPIYGTFGVIISFLIRIIAKVISDFTATIQLRHPYEMGGFYFTMNLFIPLLGMIALISSVEEGTYNEETEKILRFATLTLGISLVLLLSLFFLLINKEYMFTFFTTMTAKQYLMDNFINGPDEVKAVGFYTHKSYMKPYIDQAEKWIQLGWHSWEKEEPEWFTEEWKDNVPASMKPKRRKRRDDVKIAPKTPETPGAGEGGGRKKSLLKRALAGNTNKVTPAGNGGGERWIDVEEFKRELVSRGSVF</sequence>
<feature type="transmembrane region" description="Helical" evidence="3">
    <location>
        <begin position="1639"/>
        <end position="1661"/>
    </location>
</feature>
<dbReference type="Gene3D" id="3.30.530.20">
    <property type="match status" value="2"/>
</dbReference>
<feature type="region of interest" description="Disordered" evidence="2">
    <location>
        <begin position="1815"/>
        <end position="1870"/>
    </location>
</feature>
<evidence type="ECO:0000256" key="1">
    <source>
        <dbReference type="SAM" id="Coils"/>
    </source>
</evidence>
<name>A0A9W6ZJJ8_9STRA</name>
<accession>A0A9W6ZJJ8</accession>
<feature type="transmembrane region" description="Helical" evidence="3">
    <location>
        <begin position="1616"/>
        <end position="1632"/>
    </location>
</feature>
<proteinExistence type="predicted"/>
<keyword evidence="1" id="KW-0175">Coiled coil</keyword>
<feature type="transmembrane region" description="Helical" evidence="3">
    <location>
        <begin position="1535"/>
        <end position="1559"/>
    </location>
</feature>
<organism evidence="4 5">
    <name type="scientific">Triparma laevis f. longispina</name>
    <dbReference type="NCBI Taxonomy" id="1714387"/>
    <lineage>
        <taxon>Eukaryota</taxon>
        <taxon>Sar</taxon>
        <taxon>Stramenopiles</taxon>
        <taxon>Ochrophyta</taxon>
        <taxon>Bolidophyceae</taxon>
        <taxon>Parmales</taxon>
        <taxon>Triparmaceae</taxon>
        <taxon>Triparma</taxon>
    </lineage>
</organism>
<feature type="coiled-coil region" evidence="1">
    <location>
        <begin position="3"/>
        <end position="30"/>
    </location>
</feature>
<dbReference type="InterPro" id="IPR023393">
    <property type="entry name" value="START-like_dom_sf"/>
</dbReference>
<keyword evidence="3" id="KW-0472">Membrane</keyword>
<keyword evidence="3" id="KW-0812">Transmembrane</keyword>
<keyword evidence="3" id="KW-1133">Transmembrane helix</keyword>
<evidence type="ECO:0000256" key="3">
    <source>
        <dbReference type="SAM" id="Phobius"/>
    </source>
</evidence>
<evidence type="ECO:0000256" key="2">
    <source>
        <dbReference type="SAM" id="MobiDB-lite"/>
    </source>
</evidence>
<feature type="transmembrane region" description="Helical" evidence="3">
    <location>
        <begin position="1681"/>
        <end position="1702"/>
    </location>
</feature>
<protein>
    <submittedName>
        <fullName evidence="4">Uncharacterized protein</fullName>
    </submittedName>
</protein>
<evidence type="ECO:0000313" key="4">
    <source>
        <dbReference type="EMBL" id="GMH53931.1"/>
    </source>
</evidence>
<keyword evidence="5" id="KW-1185">Reference proteome</keyword>